<name>A0A1I6UBC5_9ACTN</name>
<accession>A0A1I6UBC5</accession>
<evidence type="ECO:0000256" key="1">
    <source>
        <dbReference type="ARBA" id="ARBA00023251"/>
    </source>
</evidence>
<dbReference type="STRING" id="1176198.SAMN05444716_105427"/>
<dbReference type="InterPro" id="IPR029068">
    <property type="entry name" value="Glyas_Bleomycin-R_OHBP_Dase"/>
</dbReference>
<sequence length="122" mass="13168">MVDTDSVVEEIVPVLRVADAAAAVRWYGRLGFARTWEHRFEPGLPAFVEVARGPVKIFLSEHTGDAVPGGLVYLRVRDIDAVAAVFGAVVEEAPWGRELELTDPDGNRIRVGEAAGEEGRAG</sequence>
<dbReference type="Gene3D" id="3.10.180.10">
    <property type="entry name" value="2,3-Dihydroxybiphenyl 1,2-Dioxygenase, domain 1"/>
    <property type="match status" value="1"/>
</dbReference>
<proteinExistence type="predicted"/>
<dbReference type="Pfam" id="PF19581">
    <property type="entry name" value="Glyoxalase_7"/>
    <property type="match status" value="1"/>
</dbReference>
<dbReference type="RefSeq" id="WP_246337969.1">
    <property type="nucleotide sequence ID" value="NZ_CP054938.1"/>
</dbReference>
<reference evidence="3" key="1">
    <citation type="submission" date="2016-10" db="EMBL/GenBank/DDBJ databases">
        <authorList>
            <person name="Varghese N."/>
            <person name="Submissions S."/>
        </authorList>
    </citation>
    <scope>NUCLEOTIDE SEQUENCE [LARGE SCALE GENOMIC DNA]</scope>
    <source>
        <strain evidence="3">CGMCC 4.7047</strain>
    </source>
</reference>
<gene>
    <name evidence="2" type="ORF">SAMN05444716_105427</name>
</gene>
<evidence type="ECO:0000313" key="2">
    <source>
        <dbReference type="EMBL" id="SFS98674.1"/>
    </source>
</evidence>
<dbReference type="AlphaFoldDB" id="A0A1I6UBC5"/>
<dbReference type="GO" id="GO:0046677">
    <property type="term" value="P:response to antibiotic"/>
    <property type="evidence" value="ECO:0007669"/>
    <property type="project" value="UniProtKB-KW"/>
</dbReference>
<protein>
    <recommendedName>
        <fullName evidence="4">VOC family protein</fullName>
    </recommendedName>
</protein>
<evidence type="ECO:0000313" key="3">
    <source>
        <dbReference type="Proteomes" id="UP000198873"/>
    </source>
</evidence>
<dbReference type="InterPro" id="IPR000335">
    <property type="entry name" value="Bleomycin-R"/>
</dbReference>
<dbReference type="EMBL" id="FPAB01000005">
    <property type="protein sequence ID" value="SFS98674.1"/>
    <property type="molecule type" value="Genomic_DNA"/>
</dbReference>
<keyword evidence="1" id="KW-0046">Antibiotic resistance</keyword>
<dbReference type="SUPFAM" id="SSF54593">
    <property type="entry name" value="Glyoxalase/Bleomycin resistance protein/Dihydroxybiphenyl dioxygenase"/>
    <property type="match status" value="1"/>
</dbReference>
<organism evidence="2 3">
    <name type="scientific">Streptomyces harbinensis</name>
    <dbReference type="NCBI Taxonomy" id="1176198"/>
    <lineage>
        <taxon>Bacteria</taxon>
        <taxon>Bacillati</taxon>
        <taxon>Actinomycetota</taxon>
        <taxon>Actinomycetes</taxon>
        <taxon>Kitasatosporales</taxon>
        <taxon>Streptomycetaceae</taxon>
        <taxon>Streptomyces</taxon>
    </lineage>
</organism>
<keyword evidence="3" id="KW-1185">Reference proteome</keyword>
<dbReference type="Proteomes" id="UP000198873">
    <property type="component" value="Unassembled WGS sequence"/>
</dbReference>
<evidence type="ECO:0008006" key="4">
    <source>
        <dbReference type="Google" id="ProtNLM"/>
    </source>
</evidence>